<accession>A0A5B8LER4</accession>
<dbReference type="EMBL" id="CP042306">
    <property type="protein sequence ID" value="QDZ06553.1"/>
    <property type="molecule type" value="Genomic_DNA"/>
</dbReference>
<keyword evidence="2" id="KW-1185">Reference proteome</keyword>
<dbReference type="Proteomes" id="UP000315673">
    <property type="component" value="Chromosome"/>
</dbReference>
<sequence>MFAGYRFKVAIDSGDDARLDDWLAALPEADLAWSSHFVASAEVIERGTNTAVIELLAVEA</sequence>
<reference evidence="1 2" key="1">
    <citation type="submission" date="2019-07" db="EMBL/GenBank/DDBJ databases">
        <title>Full genome sequence of Sphingomonas sp. 4R-6-7(HKS19).</title>
        <authorList>
            <person name="Im W.-T."/>
        </authorList>
    </citation>
    <scope>NUCLEOTIDE SEQUENCE [LARGE SCALE GENOMIC DNA]</scope>
    <source>
        <strain evidence="1 2">HKS19</strain>
    </source>
</reference>
<organism evidence="1 2">
    <name type="scientific">Sphingomonas panacisoli</name>
    <dbReference type="NCBI Taxonomy" id="1813879"/>
    <lineage>
        <taxon>Bacteria</taxon>
        <taxon>Pseudomonadati</taxon>
        <taxon>Pseudomonadota</taxon>
        <taxon>Alphaproteobacteria</taxon>
        <taxon>Sphingomonadales</taxon>
        <taxon>Sphingomonadaceae</taxon>
        <taxon>Sphingomonas</taxon>
    </lineage>
</organism>
<evidence type="ECO:0000313" key="1">
    <source>
        <dbReference type="EMBL" id="QDZ06553.1"/>
    </source>
</evidence>
<dbReference type="AlphaFoldDB" id="A0A5B8LER4"/>
<dbReference type="KEGG" id="spai:FPZ24_02925"/>
<name>A0A5B8LER4_9SPHN</name>
<evidence type="ECO:0000313" key="2">
    <source>
        <dbReference type="Proteomes" id="UP000315673"/>
    </source>
</evidence>
<proteinExistence type="predicted"/>
<gene>
    <name evidence="1" type="ORF">FPZ24_02925</name>
</gene>
<protein>
    <submittedName>
        <fullName evidence="1">Uncharacterized protein</fullName>
    </submittedName>
</protein>